<evidence type="ECO:0000313" key="5">
    <source>
        <dbReference type="Proteomes" id="UP000075635"/>
    </source>
</evidence>
<keyword evidence="2" id="KW-0012">Acyltransferase</keyword>
<dbReference type="Pfam" id="PF00583">
    <property type="entry name" value="Acetyltransf_1"/>
    <property type="match status" value="2"/>
</dbReference>
<gene>
    <name evidence="4" type="ORF">BE17_06695</name>
</gene>
<feature type="domain" description="N-acetyltransferase" evidence="3">
    <location>
        <begin position="5"/>
        <end position="159"/>
    </location>
</feature>
<comment type="caution">
    <text evidence="4">The sequence shown here is derived from an EMBL/GenBank/DDBJ whole genome shotgun (WGS) entry which is preliminary data.</text>
</comment>
<proteinExistence type="predicted"/>
<evidence type="ECO:0000313" key="4">
    <source>
        <dbReference type="EMBL" id="KYF76203.1"/>
    </source>
</evidence>
<evidence type="ECO:0000259" key="3">
    <source>
        <dbReference type="PROSITE" id="PS51186"/>
    </source>
</evidence>
<dbReference type="InterPro" id="IPR000182">
    <property type="entry name" value="GNAT_dom"/>
</dbReference>
<evidence type="ECO:0000256" key="2">
    <source>
        <dbReference type="ARBA" id="ARBA00023315"/>
    </source>
</evidence>
<protein>
    <recommendedName>
        <fullName evidence="3">N-acetyltransferase domain-containing protein</fullName>
    </recommendedName>
</protein>
<dbReference type="CDD" id="cd04301">
    <property type="entry name" value="NAT_SF"/>
    <property type="match status" value="2"/>
</dbReference>
<organism evidence="4 5">
    <name type="scientific">Sorangium cellulosum</name>
    <name type="common">Polyangium cellulosum</name>
    <dbReference type="NCBI Taxonomy" id="56"/>
    <lineage>
        <taxon>Bacteria</taxon>
        <taxon>Pseudomonadati</taxon>
        <taxon>Myxococcota</taxon>
        <taxon>Polyangia</taxon>
        <taxon>Polyangiales</taxon>
        <taxon>Polyangiaceae</taxon>
        <taxon>Sorangium</taxon>
    </lineage>
</organism>
<feature type="domain" description="N-acetyltransferase" evidence="3">
    <location>
        <begin position="173"/>
        <end position="332"/>
    </location>
</feature>
<dbReference type="InterPro" id="IPR050832">
    <property type="entry name" value="Bact_Acetyltransf"/>
</dbReference>
<dbReference type="PANTHER" id="PTHR43877:SF6">
    <property type="entry name" value="GCN5-RELATED N-ACETYLTRANSFERASE"/>
    <property type="match status" value="1"/>
</dbReference>
<dbReference type="SUPFAM" id="SSF55729">
    <property type="entry name" value="Acyl-CoA N-acyltransferases (Nat)"/>
    <property type="match status" value="2"/>
</dbReference>
<dbReference type="InterPro" id="IPR016181">
    <property type="entry name" value="Acyl_CoA_acyltransferase"/>
</dbReference>
<accession>A0A150R7Y3</accession>
<dbReference type="Proteomes" id="UP000075635">
    <property type="component" value="Unassembled WGS sequence"/>
</dbReference>
<evidence type="ECO:0000256" key="1">
    <source>
        <dbReference type="ARBA" id="ARBA00022679"/>
    </source>
</evidence>
<name>A0A150R7Y3_SORCE</name>
<dbReference type="GO" id="GO:0016747">
    <property type="term" value="F:acyltransferase activity, transferring groups other than amino-acyl groups"/>
    <property type="evidence" value="ECO:0007669"/>
    <property type="project" value="InterPro"/>
</dbReference>
<reference evidence="4 5" key="1">
    <citation type="submission" date="2014-02" db="EMBL/GenBank/DDBJ databases">
        <title>The small core and large imbalanced accessory genome model reveals a collaborative survival strategy of Sorangium cellulosum strains in nature.</title>
        <authorList>
            <person name="Han K."/>
            <person name="Peng R."/>
            <person name="Blom J."/>
            <person name="Li Y.-Z."/>
        </authorList>
    </citation>
    <scope>NUCLEOTIDE SEQUENCE [LARGE SCALE GENOMIC DNA]</scope>
    <source>
        <strain evidence="4 5">So0011-07</strain>
    </source>
</reference>
<dbReference type="AlphaFoldDB" id="A0A150R7Y3"/>
<keyword evidence="1" id="KW-0808">Transferase</keyword>
<dbReference type="PROSITE" id="PS51186">
    <property type="entry name" value="GNAT"/>
    <property type="match status" value="2"/>
</dbReference>
<dbReference type="EMBL" id="JEMB01003037">
    <property type="protein sequence ID" value="KYF76203.1"/>
    <property type="molecule type" value="Genomic_DNA"/>
</dbReference>
<dbReference type="PANTHER" id="PTHR43877">
    <property type="entry name" value="AMINOALKYLPHOSPHONATE N-ACETYLTRANSFERASE-RELATED-RELATED"/>
    <property type="match status" value="1"/>
</dbReference>
<sequence>MKRTIEVRPARPTDADRGAVARLNAAVPREERHDFEPRSPDALRELDELLARRGHVLRRHVAEVAETGEVVAYAHCFHVAWDHHPARFWCSARCDPGHRRRGIGARLFAALERDLERLGARELRAMARETQPEMVALAARLGFRELFRSWDFELDLAGRRADRLAERPPPPGIAIAPLSEERARRPGWLGELHALYLAVNREVPLPNHVDPELPAEEFAAYLERSPTSLPEACFVAKDGARVVGLCILHRSEEDPARLDHLFTGVEPASRGRGVARALKLATIDFARRQGHARIATAVESNNPGMLALNEDLGFERRGGLVVLERQMKWNLAG</sequence>
<dbReference type="Gene3D" id="3.40.630.30">
    <property type="match status" value="1"/>
</dbReference>